<keyword evidence="4 7" id="KW-0547">Nucleotide-binding</keyword>
<dbReference type="Pfam" id="PF16658">
    <property type="entry name" value="RF3_C"/>
    <property type="match status" value="1"/>
</dbReference>
<dbReference type="Gene3D" id="2.40.30.10">
    <property type="entry name" value="Translation factors"/>
    <property type="match status" value="1"/>
</dbReference>
<dbReference type="Pfam" id="PF00009">
    <property type="entry name" value="GTP_EFTU"/>
    <property type="match status" value="1"/>
</dbReference>
<evidence type="ECO:0000256" key="5">
    <source>
        <dbReference type="ARBA" id="ARBA00022917"/>
    </source>
</evidence>
<comment type="subcellular location">
    <subcellularLocation>
        <location evidence="1 7">Cytoplasm</location>
    </subcellularLocation>
</comment>
<protein>
    <recommendedName>
        <fullName evidence="7 8">Peptide chain release factor 3</fullName>
        <shortName evidence="7">RF-3</shortName>
    </recommendedName>
</protein>
<dbReference type="InterPro" id="IPR031157">
    <property type="entry name" value="G_TR_CS"/>
</dbReference>
<accession>A0A6J4LYS3</accession>
<dbReference type="GO" id="GO:0016150">
    <property type="term" value="F:translation release factor activity, codon nonspecific"/>
    <property type="evidence" value="ECO:0007669"/>
    <property type="project" value="TreeGrafter"/>
</dbReference>
<evidence type="ECO:0000256" key="3">
    <source>
        <dbReference type="ARBA" id="ARBA00022490"/>
    </source>
</evidence>
<dbReference type="EMBL" id="CADCUD010000153">
    <property type="protein sequence ID" value="CAA9345751.1"/>
    <property type="molecule type" value="Genomic_DNA"/>
</dbReference>
<gene>
    <name evidence="7" type="primary">prfC</name>
    <name evidence="10" type="ORF">AVDCRST_MAG46-2266</name>
</gene>
<dbReference type="CDD" id="cd04169">
    <property type="entry name" value="RF3"/>
    <property type="match status" value="1"/>
</dbReference>
<dbReference type="InterPro" id="IPR005225">
    <property type="entry name" value="Small_GTP-bd"/>
</dbReference>
<dbReference type="PANTHER" id="PTHR43556">
    <property type="entry name" value="PEPTIDE CHAIN RELEASE FACTOR RF3"/>
    <property type="match status" value="1"/>
</dbReference>
<dbReference type="Gene3D" id="3.30.70.3280">
    <property type="entry name" value="Peptide chain release factor 3, domain III"/>
    <property type="match status" value="1"/>
</dbReference>
<comment type="caution">
    <text evidence="7">Lacks conserved residue(s) required for the propagation of feature annotation.</text>
</comment>
<keyword evidence="3 7" id="KW-0963">Cytoplasm</keyword>
<dbReference type="SUPFAM" id="SSF50447">
    <property type="entry name" value="Translation proteins"/>
    <property type="match status" value="1"/>
</dbReference>
<dbReference type="InterPro" id="IPR004548">
    <property type="entry name" value="PrfC"/>
</dbReference>
<evidence type="ECO:0000256" key="1">
    <source>
        <dbReference type="ARBA" id="ARBA00004496"/>
    </source>
</evidence>
<keyword evidence="5 7" id="KW-0648">Protein biosynthesis</keyword>
<dbReference type="PRINTS" id="PR00315">
    <property type="entry name" value="ELONGATNFCT"/>
</dbReference>
<evidence type="ECO:0000256" key="8">
    <source>
        <dbReference type="NCBIfam" id="TIGR00503"/>
    </source>
</evidence>
<evidence type="ECO:0000259" key="9">
    <source>
        <dbReference type="PROSITE" id="PS51722"/>
    </source>
</evidence>
<dbReference type="PROSITE" id="PS51722">
    <property type="entry name" value="G_TR_2"/>
    <property type="match status" value="1"/>
</dbReference>
<comment type="similarity">
    <text evidence="2 7">Belongs to the TRAFAC class translation factor GTPase superfamily. Classic translation factor GTPase family. PrfC subfamily.</text>
</comment>
<dbReference type="InterPro" id="IPR000795">
    <property type="entry name" value="T_Tr_GTP-bd_dom"/>
</dbReference>
<dbReference type="InterPro" id="IPR027417">
    <property type="entry name" value="P-loop_NTPase"/>
</dbReference>
<dbReference type="InterPro" id="IPR032090">
    <property type="entry name" value="RF3_C"/>
</dbReference>
<dbReference type="GO" id="GO:0005829">
    <property type="term" value="C:cytosol"/>
    <property type="evidence" value="ECO:0007669"/>
    <property type="project" value="TreeGrafter"/>
</dbReference>
<dbReference type="GO" id="GO:0005525">
    <property type="term" value="F:GTP binding"/>
    <property type="evidence" value="ECO:0007669"/>
    <property type="project" value="UniProtKB-UniRule"/>
</dbReference>
<feature type="binding site" evidence="7">
    <location>
        <begin position="96"/>
        <end position="100"/>
    </location>
    <ligand>
        <name>GTP</name>
        <dbReference type="ChEBI" id="CHEBI:37565"/>
    </ligand>
</feature>
<dbReference type="Pfam" id="PF22042">
    <property type="entry name" value="EF-G_D2"/>
    <property type="match status" value="1"/>
</dbReference>
<reference evidence="10" key="1">
    <citation type="submission" date="2020-02" db="EMBL/GenBank/DDBJ databases">
        <authorList>
            <person name="Meier V. D."/>
        </authorList>
    </citation>
    <scope>NUCLEOTIDE SEQUENCE</scope>
    <source>
        <strain evidence="10">AVDCRST_MAG46</strain>
    </source>
</reference>
<name>A0A6J4LYS3_9ACTN</name>
<dbReference type="NCBIfam" id="TIGR00503">
    <property type="entry name" value="prfC"/>
    <property type="match status" value="1"/>
</dbReference>
<dbReference type="InterPro" id="IPR041732">
    <property type="entry name" value="RF3_GTP-bd"/>
</dbReference>
<dbReference type="InterPro" id="IPR009000">
    <property type="entry name" value="Transl_B-barrel_sf"/>
</dbReference>
<dbReference type="GO" id="GO:0006449">
    <property type="term" value="P:regulation of translational termination"/>
    <property type="evidence" value="ECO:0007669"/>
    <property type="project" value="UniProtKB-UniRule"/>
</dbReference>
<dbReference type="GO" id="GO:0003924">
    <property type="term" value="F:GTPase activity"/>
    <property type="evidence" value="ECO:0007669"/>
    <property type="project" value="InterPro"/>
</dbReference>
<dbReference type="NCBIfam" id="TIGR00231">
    <property type="entry name" value="small_GTP"/>
    <property type="match status" value="1"/>
</dbReference>
<evidence type="ECO:0000256" key="4">
    <source>
        <dbReference type="ARBA" id="ARBA00022741"/>
    </source>
</evidence>
<dbReference type="InterPro" id="IPR038467">
    <property type="entry name" value="RF3_dom_3_sf"/>
</dbReference>
<dbReference type="HAMAP" id="MF_00072">
    <property type="entry name" value="Rel_fac_3"/>
    <property type="match status" value="1"/>
</dbReference>
<dbReference type="PANTHER" id="PTHR43556:SF2">
    <property type="entry name" value="PEPTIDE CHAIN RELEASE FACTOR RF3"/>
    <property type="match status" value="1"/>
</dbReference>
<evidence type="ECO:0000313" key="10">
    <source>
        <dbReference type="EMBL" id="CAA9345751.1"/>
    </source>
</evidence>
<dbReference type="GO" id="GO:0016149">
    <property type="term" value="F:translation release factor activity, codon specific"/>
    <property type="evidence" value="ECO:0007669"/>
    <property type="project" value="UniProtKB-UniRule"/>
</dbReference>
<dbReference type="Gene3D" id="3.40.50.300">
    <property type="entry name" value="P-loop containing nucleotide triphosphate hydrolases"/>
    <property type="match status" value="1"/>
</dbReference>
<organism evidence="10">
    <name type="scientific">uncultured Nocardioidaceae bacterium</name>
    <dbReference type="NCBI Taxonomy" id="253824"/>
    <lineage>
        <taxon>Bacteria</taxon>
        <taxon>Bacillati</taxon>
        <taxon>Actinomycetota</taxon>
        <taxon>Actinomycetes</taxon>
        <taxon>Propionibacteriales</taxon>
        <taxon>Nocardioidaceae</taxon>
        <taxon>environmental samples</taxon>
    </lineage>
</organism>
<comment type="function">
    <text evidence="7">Increases the formation of ribosomal termination complexes and stimulates activities of RF-1 and RF-2. It binds guanine nucleotides and has strong preference for UGA stop codons. It may interact directly with the ribosome. The stimulation of RF-1 and RF-2 is significantly reduced by GTP and GDP, but not by GMP.</text>
</comment>
<feature type="domain" description="Tr-type G" evidence="9">
    <location>
        <begin position="19"/>
        <end position="289"/>
    </location>
</feature>
<dbReference type="PROSITE" id="PS00301">
    <property type="entry name" value="G_TR_1"/>
    <property type="match status" value="1"/>
</dbReference>
<dbReference type="AlphaFoldDB" id="A0A6J4LYS3"/>
<keyword evidence="6 7" id="KW-0342">GTP-binding</keyword>
<dbReference type="SUPFAM" id="SSF52540">
    <property type="entry name" value="P-loop containing nucleoside triphosphate hydrolases"/>
    <property type="match status" value="1"/>
</dbReference>
<dbReference type="SUPFAM" id="SSF54980">
    <property type="entry name" value="EF-G C-terminal domain-like"/>
    <property type="match status" value="1"/>
</dbReference>
<proteinExistence type="inferred from homology"/>
<evidence type="ECO:0000256" key="6">
    <source>
        <dbReference type="ARBA" id="ARBA00023134"/>
    </source>
</evidence>
<dbReference type="InterPro" id="IPR035647">
    <property type="entry name" value="EFG_III/V"/>
</dbReference>
<dbReference type="FunFam" id="3.40.50.300:FF:000542">
    <property type="entry name" value="Peptide chain release factor 3"/>
    <property type="match status" value="1"/>
</dbReference>
<evidence type="ECO:0000256" key="7">
    <source>
        <dbReference type="HAMAP-Rule" id="MF_00072"/>
    </source>
</evidence>
<dbReference type="NCBIfam" id="NF001964">
    <property type="entry name" value="PRK00741.1"/>
    <property type="match status" value="1"/>
</dbReference>
<evidence type="ECO:0000256" key="2">
    <source>
        <dbReference type="ARBA" id="ARBA00009978"/>
    </source>
</evidence>
<dbReference type="InterPro" id="IPR053905">
    <property type="entry name" value="EF-G-like_DII"/>
</dbReference>
<sequence>MTATTEALQDSTEVVAQARRRRTFAIISHPDAGKSTLTEALALHAKMISEAGAVHGKGDRRSTVSDWLDMEKARGISITSTALQFEYADTVVNLLDTPGHADFSEDTYRVLAVVDVAVMLVDAAKGLEPQTLKLFEVCRHSRTPVITVVNKWDRPGRSALELLDEIEHRIGLKPTPLTWPVGMAGDFRGVLNRSDSTFSRFTRTPGGRTMAGEDVLSADDAQADQGADWAATLEEHDLLSLDGSDHDQGEFLAARTTPVLFTSAVLNFGVRHVLDALVDLAPAPAARPTESGGDRDLGDDFSAVVFKMQAGMDSAHRDRLAFARICSGRFDRGMVVTSSTTGRSFATKYAHSVFGRERTVTDVAYPGDVVGLVNAGALAIGDTLYVGRPVTYRPIPRFTPEHFMSVRARDSGRYKQFRRGLTQLDQEGVVHVLRSDLRGEQQPVLAAVGPMQFEVVTHRMSREYGVEVATEHLDYSVARRVSREQATALAGQNGAEVLAYESGELLAIFTDLWRLRRIARERPELGLDPDADVVVI</sequence>